<feature type="domain" description="HTH marR-type" evidence="6">
    <location>
        <begin position="29"/>
        <end position="159"/>
    </location>
</feature>
<comment type="caution">
    <text evidence="7">The sequence shown here is derived from an EMBL/GenBank/DDBJ whole genome shotgun (WGS) entry which is preliminary data.</text>
</comment>
<keyword evidence="8" id="KW-1185">Reference proteome</keyword>
<dbReference type="InterPro" id="IPR039422">
    <property type="entry name" value="MarR/SlyA-like"/>
</dbReference>
<dbReference type="InterPro" id="IPR055166">
    <property type="entry name" value="Transc_reg_Sar_Rot_HTH"/>
</dbReference>
<dbReference type="OrthoDB" id="9806864at2"/>
<dbReference type="Proteomes" id="UP000288711">
    <property type="component" value="Unassembled WGS sequence"/>
</dbReference>
<evidence type="ECO:0000256" key="4">
    <source>
        <dbReference type="ARBA" id="ARBA00023125"/>
    </source>
</evidence>
<evidence type="ECO:0000259" key="6">
    <source>
        <dbReference type="PROSITE" id="PS50995"/>
    </source>
</evidence>
<organism evidence="7 8">
    <name type="scientific">Janibacter hoylei PVAS-1</name>
    <dbReference type="NCBI Taxonomy" id="1210046"/>
    <lineage>
        <taxon>Bacteria</taxon>
        <taxon>Bacillati</taxon>
        <taxon>Actinomycetota</taxon>
        <taxon>Actinomycetes</taxon>
        <taxon>Micrococcales</taxon>
        <taxon>Intrasporangiaceae</taxon>
        <taxon>Janibacter</taxon>
    </lineage>
</organism>
<evidence type="ECO:0000256" key="2">
    <source>
        <dbReference type="ARBA" id="ARBA00022490"/>
    </source>
</evidence>
<dbReference type="InterPro" id="IPR036388">
    <property type="entry name" value="WH-like_DNA-bd_sf"/>
</dbReference>
<evidence type="ECO:0000256" key="1">
    <source>
        <dbReference type="ARBA" id="ARBA00004496"/>
    </source>
</evidence>
<dbReference type="AlphaFoldDB" id="A0A444B345"/>
<dbReference type="InterPro" id="IPR036390">
    <property type="entry name" value="WH_DNA-bd_sf"/>
</dbReference>
<dbReference type="SUPFAM" id="SSF46785">
    <property type="entry name" value="Winged helix' DNA-binding domain"/>
    <property type="match status" value="1"/>
</dbReference>
<sequence length="172" mass="19120">MIGHHHRIFIAHNLIVCNHHGVQTDHHLDQQICFALYSAARAATAAYRDALAEIGLTYTQYVTLLALWERDGRTVTELGDALHLDSGTLSPLLKRMSASGLVERRREGEDARRVTIHLTDAGRDLESQVAAIQCRLHDTVDMEPEELATLRRLAQRFCDSVGDTTPTPTQGA</sequence>
<name>A0A444B345_9MICO</name>
<evidence type="ECO:0000256" key="5">
    <source>
        <dbReference type="ARBA" id="ARBA00023163"/>
    </source>
</evidence>
<dbReference type="Gene3D" id="1.10.10.10">
    <property type="entry name" value="Winged helix-like DNA-binding domain superfamily/Winged helix DNA-binding domain"/>
    <property type="match status" value="1"/>
</dbReference>
<comment type="subcellular location">
    <subcellularLocation>
        <location evidence="1">Cytoplasm</location>
    </subcellularLocation>
</comment>
<keyword evidence="4" id="KW-0238">DNA-binding</keyword>
<dbReference type="CDD" id="cd00090">
    <property type="entry name" value="HTH_ARSR"/>
    <property type="match status" value="1"/>
</dbReference>
<dbReference type="PANTHER" id="PTHR33164">
    <property type="entry name" value="TRANSCRIPTIONAL REGULATOR, MARR FAMILY"/>
    <property type="match status" value="1"/>
</dbReference>
<keyword evidence="5" id="KW-0804">Transcription</keyword>
<dbReference type="GO" id="GO:0006950">
    <property type="term" value="P:response to stress"/>
    <property type="evidence" value="ECO:0007669"/>
    <property type="project" value="TreeGrafter"/>
</dbReference>
<accession>A0A444B345</accession>
<reference evidence="7 8" key="1">
    <citation type="journal article" date="2009" name="Int. J. Syst. Evol. Microbiol.">
        <title>Janibacter hoylei sp. nov., Bacillus isronensis sp. nov. and Bacillus aryabhattai sp. nov., isolated from cryotubes used for collecting air from the upper atmosphere.</title>
        <authorList>
            <person name="Shivaji S."/>
            <person name="Chaturvedi P."/>
            <person name="Begum Z."/>
            <person name="Pindi P.K."/>
            <person name="Manorama R."/>
            <person name="Padmanaban D.A."/>
            <person name="Shouche Y.S."/>
            <person name="Pawar S."/>
            <person name="Vaishampayan P."/>
            <person name="Dutt C.B."/>
            <person name="Datta G.N."/>
            <person name="Manchanda R.K."/>
            <person name="Rao U.R."/>
            <person name="Bhargava P.M."/>
            <person name="Narlikar J.V."/>
        </authorList>
    </citation>
    <scope>NUCLEOTIDE SEQUENCE [LARGE SCALE GENOMIC DNA]</scope>
    <source>
        <strain evidence="7 8">PVAS-1</strain>
    </source>
</reference>
<evidence type="ECO:0000313" key="7">
    <source>
        <dbReference type="EMBL" id="RWU82796.1"/>
    </source>
</evidence>
<evidence type="ECO:0000313" key="8">
    <source>
        <dbReference type="Proteomes" id="UP000288711"/>
    </source>
</evidence>
<dbReference type="SMART" id="SM00347">
    <property type="entry name" value="HTH_MARR"/>
    <property type="match status" value="1"/>
</dbReference>
<dbReference type="PANTHER" id="PTHR33164:SF5">
    <property type="entry name" value="ORGANIC HYDROPEROXIDE RESISTANCE TRANSCRIPTIONAL REGULATOR"/>
    <property type="match status" value="1"/>
</dbReference>
<protein>
    <submittedName>
        <fullName evidence="7">MarR family transcriptional regulator</fullName>
    </submittedName>
</protein>
<dbReference type="InterPro" id="IPR000835">
    <property type="entry name" value="HTH_MarR-typ"/>
</dbReference>
<dbReference type="GO" id="GO:0003700">
    <property type="term" value="F:DNA-binding transcription factor activity"/>
    <property type="evidence" value="ECO:0007669"/>
    <property type="project" value="InterPro"/>
</dbReference>
<gene>
    <name evidence="7" type="ORF">CWN80_11695</name>
</gene>
<proteinExistence type="predicted"/>
<keyword evidence="2" id="KW-0963">Cytoplasm</keyword>
<dbReference type="EMBL" id="PIPF01000010">
    <property type="protein sequence ID" value="RWU82796.1"/>
    <property type="molecule type" value="Genomic_DNA"/>
</dbReference>
<dbReference type="PROSITE" id="PS50995">
    <property type="entry name" value="HTH_MARR_2"/>
    <property type="match status" value="1"/>
</dbReference>
<dbReference type="InterPro" id="IPR011991">
    <property type="entry name" value="ArsR-like_HTH"/>
</dbReference>
<dbReference type="GO" id="GO:0003677">
    <property type="term" value="F:DNA binding"/>
    <property type="evidence" value="ECO:0007669"/>
    <property type="project" value="UniProtKB-KW"/>
</dbReference>
<dbReference type="Pfam" id="PF22381">
    <property type="entry name" value="Staph_reg_Sar_Rot"/>
    <property type="match status" value="1"/>
</dbReference>
<keyword evidence="3" id="KW-0805">Transcription regulation</keyword>
<dbReference type="GO" id="GO:0005737">
    <property type="term" value="C:cytoplasm"/>
    <property type="evidence" value="ECO:0007669"/>
    <property type="project" value="UniProtKB-SubCell"/>
</dbReference>
<dbReference type="FunFam" id="1.10.10.10:FF:000163">
    <property type="entry name" value="MarR family transcriptional regulator"/>
    <property type="match status" value="1"/>
</dbReference>
<evidence type="ECO:0000256" key="3">
    <source>
        <dbReference type="ARBA" id="ARBA00023015"/>
    </source>
</evidence>